<protein>
    <submittedName>
        <fullName evidence="1">Uncharacterized protein</fullName>
    </submittedName>
</protein>
<evidence type="ECO:0000313" key="1">
    <source>
        <dbReference type="EMBL" id="GMR33312.1"/>
    </source>
</evidence>
<name>A0AAN4Z8M2_9BILA</name>
<dbReference type="Proteomes" id="UP001328107">
    <property type="component" value="Unassembled WGS sequence"/>
</dbReference>
<sequence length="103" mass="11951">MVEIDRWLVPIENIPHDVRDASLLGHLCDCCPQQLTVPLVTVLRPNYQFIHRHCLSFPAIVREVVDYHTGWLFGLIVDDDESSEATILKVLGELLSTYYHFRF</sequence>
<accession>A0AAN4Z8M2</accession>
<proteinExistence type="predicted"/>
<dbReference type="EMBL" id="BTRK01000001">
    <property type="protein sequence ID" value="GMR33312.1"/>
    <property type="molecule type" value="Genomic_DNA"/>
</dbReference>
<comment type="caution">
    <text evidence="1">The sequence shown here is derived from an EMBL/GenBank/DDBJ whole genome shotgun (WGS) entry which is preliminary data.</text>
</comment>
<gene>
    <name evidence="1" type="ORF">PMAYCL1PPCAC_03507</name>
</gene>
<reference evidence="2" key="1">
    <citation type="submission" date="2022-10" db="EMBL/GenBank/DDBJ databases">
        <title>Genome assembly of Pristionchus species.</title>
        <authorList>
            <person name="Yoshida K."/>
            <person name="Sommer R.J."/>
        </authorList>
    </citation>
    <scope>NUCLEOTIDE SEQUENCE [LARGE SCALE GENOMIC DNA]</scope>
    <source>
        <strain evidence="2">RS5460</strain>
    </source>
</reference>
<dbReference type="AlphaFoldDB" id="A0AAN4Z8M2"/>
<organism evidence="1 2">
    <name type="scientific">Pristionchus mayeri</name>
    <dbReference type="NCBI Taxonomy" id="1317129"/>
    <lineage>
        <taxon>Eukaryota</taxon>
        <taxon>Metazoa</taxon>
        <taxon>Ecdysozoa</taxon>
        <taxon>Nematoda</taxon>
        <taxon>Chromadorea</taxon>
        <taxon>Rhabditida</taxon>
        <taxon>Rhabditina</taxon>
        <taxon>Diplogasteromorpha</taxon>
        <taxon>Diplogasteroidea</taxon>
        <taxon>Neodiplogasteridae</taxon>
        <taxon>Pristionchus</taxon>
    </lineage>
</organism>
<evidence type="ECO:0000313" key="2">
    <source>
        <dbReference type="Proteomes" id="UP001328107"/>
    </source>
</evidence>
<keyword evidence="2" id="KW-1185">Reference proteome</keyword>